<dbReference type="EMBL" id="ASRX01000109">
    <property type="protein sequence ID" value="EYF00475.1"/>
    <property type="molecule type" value="Genomic_DNA"/>
</dbReference>
<accession>A0A017SV46</accession>
<evidence type="ECO:0000313" key="3">
    <source>
        <dbReference type="Proteomes" id="UP000019678"/>
    </source>
</evidence>
<organism evidence="2 3">
    <name type="scientific">Chondromyces apiculatus DSM 436</name>
    <dbReference type="NCBI Taxonomy" id="1192034"/>
    <lineage>
        <taxon>Bacteria</taxon>
        <taxon>Pseudomonadati</taxon>
        <taxon>Myxococcota</taxon>
        <taxon>Polyangia</taxon>
        <taxon>Polyangiales</taxon>
        <taxon>Polyangiaceae</taxon>
        <taxon>Chondromyces</taxon>
    </lineage>
</organism>
<sequence>MLLGDFERMRVRAGDETVELVAAPRATAADHAFRLRGREAVILVAARSGGVAEVITVAGDRFSWRLDAHDVALLEEEIARGEILVTWCDGAPPLLGSGGRGDEPPHVPGSGPAPGGTPPGEARSFYELVVVDELEAPIAGLRVTMSTPAGTVTKPTDGAGRVRVDGAPPGMGRASVTRVADLASLFAGRERKPRRTARLPEGPSWHVRTARDAGESVTLPDGEPQRLMIVTRTDLRHFVNRRPWTELSVAAEGPWLLDGGAQPELALCADATGAEAVVLCGAAPAEGEALPEGTPEWLRTGIDALHAALFQGDFGPVWALLESIPLDPPIRAVAAPPAVVEQLAFEASMAELVLEGRVDPAADKESAV</sequence>
<feature type="region of interest" description="Disordered" evidence="1">
    <location>
        <begin position="149"/>
        <end position="172"/>
    </location>
</feature>
<name>A0A017SV46_9BACT</name>
<reference evidence="2 3" key="1">
    <citation type="submission" date="2013-05" db="EMBL/GenBank/DDBJ databases">
        <title>Genome assembly of Chondromyces apiculatus DSM 436.</title>
        <authorList>
            <person name="Sharma G."/>
            <person name="Khatri I."/>
            <person name="Kaur C."/>
            <person name="Mayilraj S."/>
            <person name="Subramanian S."/>
        </authorList>
    </citation>
    <scope>NUCLEOTIDE SEQUENCE [LARGE SCALE GENOMIC DNA]</scope>
    <source>
        <strain evidence="2 3">DSM 436</strain>
    </source>
</reference>
<dbReference type="AlphaFoldDB" id="A0A017SV46"/>
<proteinExistence type="predicted"/>
<protein>
    <submittedName>
        <fullName evidence="2">Uncharacterized protein</fullName>
    </submittedName>
</protein>
<evidence type="ECO:0000313" key="2">
    <source>
        <dbReference type="EMBL" id="EYF00475.1"/>
    </source>
</evidence>
<feature type="region of interest" description="Disordered" evidence="1">
    <location>
        <begin position="95"/>
        <end position="121"/>
    </location>
</feature>
<dbReference type="STRING" id="1192034.CAP_0565"/>
<dbReference type="RefSeq" id="WP_044251236.1">
    <property type="nucleotide sequence ID" value="NZ_ASRX01000109.1"/>
</dbReference>
<comment type="caution">
    <text evidence="2">The sequence shown here is derived from an EMBL/GenBank/DDBJ whole genome shotgun (WGS) entry which is preliminary data.</text>
</comment>
<keyword evidence="3" id="KW-1185">Reference proteome</keyword>
<gene>
    <name evidence="2" type="ORF">CAP_0565</name>
</gene>
<dbReference type="Proteomes" id="UP000019678">
    <property type="component" value="Unassembled WGS sequence"/>
</dbReference>
<evidence type="ECO:0000256" key="1">
    <source>
        <dbReference type="SAM" id="MobiDB-lite"/>
    </source>
</evidence>